<feature type="transmembrane region" description="Helical" evidence="9">
    <location>
        <begin position="102"/>
        <end position="119"/>
    </location>
</feature>
<feature type="transmembrane region" description="Helical" evidence="9">
    <location>
        <begin position="150"/>
        <end position="166"/>
    </location>
</feature>
<evidence type="ECO:0000256" key="7">
    <source>
        <dbReference type="ARBA" id="ARBA00022840"/>
    </source>
</evidence>
<sequence>MTTPRGPADDTADERATAGLNRSAARIGLRVVGIAVFVFYLARSGALWPFGVVPAAIVACLLCWLIWVVAGERLPGTAFLAMLGVPALFGSIVGAVPGRFELVIIFAIGGIVAIIARATIGIRIGIAVAVVCLIAFEIAALVQTDDLADWAWTTFGVVVAGFIGYGRRQARLVAEQTRQLIETQRQLLDQAEETRAVEASNAALAERSRIARDLHDVLAHALGGLVVQLDAAEGQLSVNQDVDGASKRLRRARALAVEGLDDARRAVTALRTDAPGLSAALRAMVNAYDAGNARLTGDAGAANVPEQVTDALLAVVREALNNSRKHAFGADVTVWLRIDHEVVRVDVANDAGTAGDLAATGSGAGIAGMRERMDAVGGKLQAGPAAGGTWRVSASVPLGSCGGAHK</sequence>
<comment type="caution">
    <text evidence="11">The sequence shown here is derived from an EMBL/GenBank/DDBJ whole genome shotgun (WGS) entry which is preliminary data.</text>
</comment>
<evidence type="ECO:0000256" key="2">
    <source>
        <dbReference type="ARBA" id="ARBA00012438"/>
    </source>
</evidence>
<keyword evidence="8" id="KW-0902">Two-component regulatory system</keyword>
<dbReference type="AlphaFoldDB" id="A0A7Z0AAM0"/>
<evidence type="ECO:0000256" key="9">
    <source>
        <dbReference type="SAM" id="Phobius"/>
    </source>
</evidence>
<keyword evidence="3" id="KW-0597">Phosphoprotein</keyword>
<keyword evidence="5" id="KW-0547">Nucleotide-binding</keyword>
<comment type="catalytic activity">
    <reaction evidence="1">
        <text>ATP + protein L-histidine = ADP + protein N-phospho-L-histidine.</text>
        <dbReference type="EC" id="2.7.13.3"/>
    </reaction>
</comment>
<keyword evidence="9" id="KW-1133">Transmembrane helix</keyword>
<evidence type="ECO:0000256" key="4">
    <source>
        <dbReference type="ARBA" id="ARBA00022679"/>
    </source>
</evidence>
<evidence type="ECO:0000256" key="3">
    <source>
        <dbReference type="ARBA" id="ARBA00022553"/>
    </source>
</evidence>
<organism evidence="11 12">
    <name type="scientific">Spelaeicoccus albus</name>
    <dbReference type="NCBI Taxonomy" id="1280376"/>
    <lineage>
        <taxon>Bacteria</taxon>
        <taxon>Bacillati</taxon>
        <taxon>Actinomycetota</taxon>
        <taxon>Actinomycetes</taxon>
        <taxon>Micrococcales</taxon>
        <taxon>Brevibacteriaceae</taxon>
        <taxon>Spelaeicoccus</taxon>
    </lineage>
</organism>
<accession>A0A7Z0AAM0</accession>
<name>A0A7Z0AAM0_9MICO</name>
<evidence type="ECO:0000256" key="8">
    <source>
        <dbReference type="ARBA" id="ARBA00023012"/>
    </source>
</evidence>
<dbReference type="Gene3D" id="3.30.565.10">
    <property type="entry name" value="Histidine kinase-like ATPase, C-terminal domain"/>
    <property type="match status" value="1"/>
</dbReference>
<feature type="transmembrane region" description="Helical" evidence="9">
    <location>
        <begin position="77"/>
        <end position="96"/>
    </location>
</feature>
<dbReference type="InterPro" id="IPR011712">
    <property type="entry name" value="Sig_transdc_His_kin_sub3_dim/P"/>
</dbReference>
<feature type="transmembrane region" description="Helical" evidence="9">
    <location>
        <begin position="48"/>
        <end position="70"/>
    </location>
</feature>
<keyword evidence="6 11" id="KW-0418">Kinase</keyword>
<dbReference type="GO" id="GO:0005524">
    <property type="term" value="F:ATP binding"/>
    <property type="evidence" value="ECO:0007669"/>
    <property type="project" value="UniProtKB-KW"/>
</dbReference>
<evidence type="ECO:0000313" key="12">
    <source>
        <dbReference type="Proteomes" id="UP000539111"/>
    </source>
</evidence>
<keyword evidence="7" id="KW-0067">ATP-binding</keyword>
<proteinExistence type="predicted"/>
<evidence type="ECO:0000256" key="5">
    <source>
        <dbReference type="ARBA" id="ARBA00022741"/>
    </source>
</evidence>
<dbReference type="Gene3D" id="1.20.5.1930">
    <property type="match status" value="1"/>
</dbReference>
<feature type="transmembrane region" description="Helical" evidence="9">
    <location>
        <begin position="126"/>
        <end position="144"/>
    </location>
</feature>
<protein>
    <recommendedName>
        <fullName evidence="2">histidine kinase</fullName>
        <ecNumber evidence="2">2.7.13.3</ecNumber>
    </recommendedName>
</protein>
<keyword evidence="4" id="KW-0808">Transferase</keyword>
<dbReference type="SUPFAM" id="SSF55874">
    <property type="entry name" value="ATPase domain of HSP90 chaperone/DNA topoisomerase II/histidine kinase"/>
    <property type="match status" value="1"/>
</dbReference>
<dbReference type="EMBL" id="JACBZP010000001">
    <property type="protein sequence ID" value="NYI66148.1"/>
    <property type="molecule type" value="Genomic_DNA"/>
</dbReference>
<dbReference type="CDD" id="cd16917">
    <property type="entry name" value="HATPase_UhpB-NarQ-NarX-like"/>
    <property type="match status" value="1"/>
</dbReference>
<dbReference type="EC" id="2.7.13.3" evidence="2"/>
<gene>
    <name evidence="11" type="ORF">BJY26_000454</name>
</gene>
<dbReference type="InterPro" id="IPR036890">
    <property type="entry name" value="HATPase_C_sf"/>
</dbReference>
<dbReference type="GO" id="GO:0046983">
    <property type="term" value="F:protein dimerization activity"/>
    <property type="evidence" value="ECO:0007669"/>
    <property type="project" value="InterPro"/>
</dbReference>
<dbReference type="GO" id="GO:0016020">
    <property type="term" value="C:membrane"/>
    <property type="evidence" value="ECO:0007669"/>
    <property type="project" value="InterPro"/>
</dbReference>
<evidence type="ECO:0000256" key="1">
    <source>
        <dbReference type="ARBA" id="ARBA00000085"/>
    </source>
</evidence>
<dbReference type="PANTHER" id="PTHR24421:SF10">
    <property type="entry name" value="NITRATE_NITRITE SENSOR PROTEIN NARQ"/>
    <property type="match status" value="1"/>
</dbReference>
<keyword evidence="9" id="KW-0812">Transmembrane</keyword>
<feature type="transmembrane region" description="Helical" evidence="9">
    <location>
        <begin position="24"/>
        <end position="42"/>
    </location>
</feature>
<reference evidence="11 12" key="1">
    <citation type="submission" date="2020-07" db="EMBL/GenBank/DDBJ databases">
        <title>Sequencing the genomes of 1000 actinobacteria strains.</title>
        <authorList>
            <person name="Klenk H.-P."/>
        </authorList>
    </citation>
    <scope>NUCLEOTIDE SEQUENCE [LARGE SCALE GENOMIC DNA]</scope>
    <source>
        <strain evidence="11 12">DSM 26341</strain>
    </source>
</reference>
<dbReference type="Proteomes" id="UP000539111">
    <property type="component" value="Unassembled WGS sequence"/>
</dbReference>
<keyword evidence="9" id="KW-0472">Membrane</keyword>
<keyword evidence="12" id="KW-1185">Reference proteome</keyword>
<evidence type="ECO:0000313" key="11">
    <source>
        <dbReference type="EMBL" id="NYI66148.1"/>
    </source>
</evidence>
<evidence type="ECO:0000259" key="10">
    <source>
        <dbReference type="Pfam" id="PF07730"/>
    </source>
</evidence>
<dbReference type="RefSeq" id="WP_179425299.1">
    <property type="nucleotide sequence ID" value="NZ_JACBZP010000001.1"/>
</dbReference>
<dbReference type="PANTHER" id="PTHR24421">
    <property type="entry name" value="NITRATE/NITRITE SENSOR PROTEIN NARX-RELATED"/>
    <property type="match status" value="1"/>
</dbReference>
<feature type="domain" description="Signal transduction histidine kinase subgroup 3 dimerisation and phosphoacceptor" evidence="10">
    <location>
        <begin position="206"/>
        <end position="273"/>
    </location>
</feature>
<dbReference type="Pfam" id="PF07730">
    <property type="entry name" value="HisKA_3"/>
    <property type="match status" value="1"/>
</dbReference>
<evidence type="ECO:0000256" key="6">
    <source>
        <dbReference type="ARBA" id="ARBA00022777"/>
    </source>
</evidence>
<dbReference type="InterPro" id="IPR050482">
    <property type="entry name" value="Sensor_HK_TwoCompSys"/>
</dbReference>
<dbReference type="GO" id="GO:0000155">
    <property type="term" value="F:phosphorelay sensor kinase activity"/>
    <property type="evidence" value="ECO:0007669"/>
    <property type="project" value="InterPro"/>
</dbReference>